<proteinExistence type="predicted"/>
<dbReference type="Proteomes" id="UP000054683">
    <property type="component" value="Unassembled WGS sequence"/>
</dbReference>
<gene>
    <name evidence="2" type="ORF">AWB69_05797</name>
</gene>
<evidence type="ECO:0000256" key="1">
    <source>
        <dbReference type="SAM" id="MobiDB-lite"/>
    </source>
</evidence>
<name>A0A158ID39_9BURK</name>
<reference evidence="2 3" key="1">
    <citation type="submission" date="2016-01" db="EMBL/GenBank/DDBJ databases">
        <authorList>
            <person name="Oliw E.H."/>
        </authorList>
    </citation>
    <scope>NUCLEOTIDE SEQUENCE [LARGE SCALE GENOMIC DNA]</scope>
    <source>
        <strain evidence="2">LMG 27134</strain>
    </source>
</reference>
<evidence type="ECO:0000313" key="2">
    <source>
        <dbReference type="EMBL" id="SAL54488.1"/>
    </source>
</evidence>
<protein>
    <submittedName>
        <fullName evidence="2">Uncharacterized protein</fullName>
    </submittedName>
</protein>
<sequence>MRMVQAQPVSFPQHTSNSDGVLESGLAELHRLASAQGHELVESLSTMAQSSGRTVQ</sequence>
<accession>A0A158ID39</accession>
<dbReference type="AlphaFoldDB" id="A0A158ID39"/>
<feature type="compositionally biased region" description="Polar residues" evidence="1">
    <location>
        <begin position="7"/>
        <end position="19"/>
    </location>
</feature>
<organism evidence="2 3">
    <name type="scientific">Caballeronia udeis</name>
    <dbReference type="NCBI Taxonomy" id="1232866"/>
    <lineage>
        <taxon>Bacteria</taxon>
        <taxon>Pseudomonadati</taxon>
        <taxon>Pseudomonadota</taxon>
        <taxon>Betaproteobacteria</taxon>
        <taxon>Burkholderiales</taxon>
        <taxon>Burkholderiaceae</taxon>
        <taxon>Caballeronia</taxon>
    </lineage>
</organism>
<dbReference type="EMBL" id="FCOK02000048">
    <property type="protein sequence ID" value="SAL54488.1"/>
    <property type="molecule type" value="Genomic_DNA"/>
</dbReference>
<evidence type="ECO:0000313" key="3">
    <source>
        <dbReference type="Proteomes" id="UP000054683"/>
    </source>
</evidence>
<feature type="region of interest" description="Disordered" evidence="1">
    <location>
        <begin position="1"/>
        <end position="23"/>
    </location>
</feature>